<keyword evidence="1" id="KW-0813">Transport</keyword>
<evidence type="ECO:0000259" key="4">
    <source>
        <dbReference type="PROSITE" id="PS50893"/>
    </source>
</evidence>
<keyword evidence="3 5" id="KW-0067">ATP-binding</keyword>
<evidence type="ECO:0000256" key="3">
    <source>
        <dbReference type="ARBA" id="ARBA00022840"/>
    </source>
</evidence>
<evidence type="ECO:0000313" key="6">
    <source>
        <dbReference type="Proteomes" id="UP000198405"/>
    </source>
</evidence>
<reference evidence="6" key="1">
    <citation type="submission" date="2017-06" db="EMBL/GenBank/DDBJ databases">
        <authorList>
            <person name="Varghese N."/>
            <person name="Submissions S."/>
        </authorList>
    </citation>
    <scope>NUCLEOTIDE SEQUENCE [LARGE SCALE GENOMIC DNA]</scope>
    <source>
        <strain evidence="6">DSM 15668</strain>
    </source>
</reference>
<feature type="domain" description="ABC transporter" evidence="4">
    <location>
        <begin position="2"/>
        <end position="223"/>
    </location>
</feature>
<dbReference type="AlphaFoldDB" id="A0A238YC26"/>
<proteinExistence type="predicted"/>
<organism evidence="5 6">
    <name type="scientific">Desulfurobacterium atlanticum</name>
    <dbReference type="NCBI Taxonomy" id="240169"/>
    <lineage>
        <taxon>Bacteria</taxon>
        <taxon>Pseudomonadati</taxon>
        <taxon>Aquificota</taxon>
        <taxon>Aquificia</taxon>
        <taxon>Desulfurobacteriales</taxon>
        <taxon>Desulfurobacteriaceae</taxon>
        <taxon>Desulfurobacterium</taxon>
    </lineage>
</organism>
<dbReference type="PROSITE" id="PS50893">
    <property type="entry name" value="ABC_TRANSPORTER_2"/>
    <property type="match status" value="1"/>
</dbReference>
<dbReference type="GO" id="GO:0016887">
    <property type="term" value="F:ATP hydrolysis activity"/>
    <property type="evidence" value="ECO:0007669"/>
    <property type="project" value="InterPro"/>
</dbReference>
<gene>
    <name evidence="5" type="ORF">SAMN06265340_1035</name>
</gene>
<sequence>MLEVINLSFKNIVKNVSFKISEGTITGIIGKNGSGKTTLLKCLSGFLKYSGEIYIDGKNLRNLSVKDRTSVINYLPQEFPATELTPFDILKIESELKNIPEKRVKLILEKYSLVKFKYQPFYTLSGGEKVRVFLARIELINPSIILLDEPSAFLDIETTYTLKKFISIMKKTKKTVLVVSNDLNFILNISDELIGIKEGKIFIYNHNIESFIKLIYNVPAKIEKVNEKLIVF</sequence>
<dbReference type="Pfam" id="PF00005">
    <property type="entry name" value="ABC_tran"/>
    <property type="match status" value="1"/>
</dbReference>
<dbReference type="InterPro" id="IPR003593">
    <property type="entry name" value="AAA+_ATPase"/>
</dbReference>
<dbReference type="Gene3D" id="3.40.50.300">
    <property type="entry name" value="P-loop containing nucleotide triphosphate hydrolases"/>
    <property type="match status" value="1"/>
</dbReference>
<protein>
    <submittedName>
        <fullName evidence="5">Iron complex transport system ATP-binding protein</fullName>
    </submittedName>
</protein>
<accession>A0A238YC26</accession>
<dbReference type="CDD" id="cd03214">
    <property type="entry name" value="ABC_Iron-Siderophores_B12_Hemin"/>
    <property type="match status" value="1"/>
</dbReference>
<evidence type="ECO:0000256" key="1">
    <source>
        <dbReference type="ARBA" id="ARBA00022448"/>
    </source>
</evidence>
<dbReference type="Proteomes" id="UP000198405">
    <property type="component" value="Unassembled WGS sequence"/>
</dbReference>
<dbReference type="SUPFAM" id="SSF52540">
    <property type="entry name" value="P-loop containing nucleoside triphosphate hydrolases"/>
    <property type="match status" value="1"/>
</dbReference>
<dbReference type="OrthoDB" id="9804819at2"/>
<keyword evidence="2" id="KW-0547">Nucleotide-binding</keyword>
<dbReference type="InterPro" id="IPR050153">
    <property type="entry name" value="Metal_Ion_Import_ABC"/>
</dbReference>
<dbReference type="InterPro" id="IPR003439">
    <property type="entry name" value="ABC_transporter-like_ATP-bd"/>
</dbReference>
<dbReference type="PANTHER" id="PTHR42734">
    <property type="entry name" value="METAL TRANSPORT SYSTEM ATP-BINDING PROTEIN TM_0124-RELATED"/>
    <property type="match status" value="1"/>
</dbReference>
<evidence type="ECO:0000313" key="5">
    <source>
        <dbReference type="EMBL" id="SNR68301.1"/>
    </source>
</evidence>
<dbReference type="InterPro" id="IPR027417">
    <property type="entry name" value="P-loop_NTPase"/>
</dbReference>
<dbReference type="GO" id="GO:0005524">
    <property type="term" value="F:ATP binding"/>
    <property type="evidence" value="ECO:0007669"/>
    <property type="project" value="UniProtKB-KW"/>
</dbReference>
<name>A0A238YC26_9BACT</name>
<dbReference type="RefSeq" id="WP_089322562.1">
    <property type="nucleotide sequence ID" value="NZ_FZOB01000003.1"/>
</dbReference>
<keyword evidence="6" id="KW-1185">Reference proteome</keyword>
<dbReference type="EMBL" id="FZOB01000003">
    <property type="protein sequence ID" value="SNR68301.1"/>
    <property type="molecule type" value="Genomic_DNA"/>
</dbReference>
<evidence type="ECO:0000256" key="2">
    <source>
        <dbReference type="ARBA" id="ARBA00022741"/>
    </source>
</evidence>
<dbReference type="SMART" id="SM00382">
    <property type="entry name" value="AAA"/>
    <property type="match status" value="1"/>
</dbReference>